<sequence>MSHIVTPIFNGENYGFWRIKMKTIFQTKKLWEIVEGGVPNPPAQGDHSPEAVQQKIRCDEASLKDLTALQILQTAVSDSIFPRIAPASNAREAWNALKSEFEGSQQVKMIKLQSLRREYENLKMNDSDSINTFTTKLIEVGNQLRLHGEEKPDYQMVQKILISLPEKFDSIVGVLEQTKDLTVLSVTELIGTLKAHEKRISVREEQSREGAFYGEKNVKTSIKRRLRSGVPFANETITMKVIVGRRRTKVFLHSK</sequence>
<comment type="caution">
    <text evidence="1">The sequence shown here is derived from an EMBL/GenBank/DDBJ whole genome shotgun (WGS) entry which is preliminary data.</text>
</comment>
<dbReference type="PANTHER" id="PTHR35317:SF35">
    <property type="entry name" value="DUF4219 DOMAIN-CONTAINING PROTEIN"/>
    <property type="match status" value="1"/>
</dbReference>
<reference evidence="1 2" key="1">
    <citation type="submission" date="2024-04" db="EMBL/GenBank/DDBJ databases">
        <title>Genome assembly C_amara_ONT_v2.</title>
        <authorList>
            <person name="Yant L."/>
            <person name="Moore C."/>
            <person name="Slenker M."/>
        </authorList>
    </citation>
    <scope>NUCLEOTIDE SEQUENCE [LARGE SCALE GENOMIC DNA]</scope>
    <source>
        <tissue evidence="1">Leaf</tissue>
    </source>
</reference>
<evidence type="ECO:0000313" key="2">
    <source>
        <dbReference type="Proteomes" id="UP001558713"/>
    </source>
</evidence>
<dbReference type="AlphaFoldDB" id="A0ABD0ZU19"/>
<dbReference type="Pfam" id="PF14223">
    <property type="entry name" value="Retrotran_gag_2"/>
    <property type="match status" value="1"/>
</dbReference>
<dbReference type="PANTHER" id="PTHR35317">
    <property type="entry name" value="OS04G0629600 PROTEIN"/>
    <property type="match status" value="1"/>
</dbReference>
<name>A0ABD0ZU19_CARAN</name>
<dbReference type="EMBL" id="JBANAX010000675">
    <property type="protein sequence ID" value="KAL1198057.1"/>
    <property type="molecule type" value="Genomic_DNA"/>
</dbReference>
<protein>
    <recommendedName>
        <fullName evidence="3">DUF4219 domain-containing protein</fullName>
    </recommendedName>
</protein>
<evidence type="ECO:0000313" key="1">
    <source>
        <dbReference type="EMBL" id="KAL1198057.1"/>
    </source>
</evidence>
<keyword evidence="2" id="KW-1185">Reference proteome</keyword>
<gene>
    <name evidence="1" type="ORF">V5N11_005051</name>
</gene>
<proteinExistence type="predicted"/>
<evidence type="ECO:0008006" key="3">
    <source>
        <dbReference type="Google" id="ProtNLM"/>
    </source>
</evidence>
<dbReference type="Proteomes" id="UP001558713">
    <property type="component" value="Unassembled WGS sequence"/>
</dbReference>
<organism evidence="1 2">
    <name type="scientific">Cardamine amara subsp. amara</name>
    <dbReference type="NCBI Taxonomy" id="228776"/>
    <lineage>
        <taxon>Eukaryota</taxon>
        <taxon>Viridiplantae</taxon>
        <taxon>Streptophyta</taxon>
        <taxon>Embryophyta</taxon>
        <taxon>Tracheophyta</taxon>
        <taxon>Spermatophyta</taxon>
        <taxon>Magnoliopsida</taxon>
        <taxon>eudicotyledons</taxon>
        <taxon>Gunneridae</taxon>
        <taxon>Pentapetalae</taxon>
        <taxon>rosids</taxon>
        <taxon>malvids</taxon>
        <taxon>Brassicales</taxon>
        <taxon>Brassicaceae</taxon>
        <taxon>Cardamineae</taxon>
        <taxon>Cardamine</taxon>
    </lineage>
</organism>
<accession>A0ABD0ZU19</accession>